<feature type="domain" description="PRC-barrel" evidence="2">
    <location>
        <begin position="88"/>
        <end position="155"/>
    </location>
</feature>
<dbReference type="STRING" id="118168.MC7420_831"/>
<proteinExistence type="predicted"/>
<dbReference type="SUPFAM" id="SSF50346">
    <property type="entry name" value="PRC-barrel domain"/>
    <property type="match status" value="2"/>
</dbReference>
<dbReference type="eggNOG" id="COG3881">
    <property type="taxonomic scope" value="Bacteria"/>
</dbReference>
<dbReference type="Gene3D" id="2.30.30.240">
    <property type="entry name" value="PRC-barrel domain"/>
    <property type="match status" value="2"/>
</dbReference>
<reference evidence="3 4" key="1">
    <citation type="submission" date="2008-07" db="EMBL/GenBank/DDBJ databases">
        <authorList>
            <person name="Tandeau de Marsac N."/>
            <person name="Ferriera S."/>
            <person name="Johnson J."/>
            <person name="Kravitz S."/>
            <person name="Beeson K."/>
            <person name="Sutton G."/>
            <person name="Rogers Y.-H."/>
            <person name="Friedman R."/>
            <person name="Frazier M."/>
            <person name="Venter J.C."/>
        </authorList>
    </citation>
    <scope>NUCLEOTIDE SEQUENCE [LARGE SCALE GENOMIC DNA]</scope>
    <source>
        <strain evidence="3 4">PCC 7420</strain>
    </source>
</reference>
<dbReference type="OrthoDB" id="528625at2"/>
<dbReference type="RefSeq" id="WP_006101777.1">
    <property type="nucleotide sequence ID" value="NZ_DS989851.1"/>
</dbReference>
<dbReference type="PANTHER" id="PTHR36740">
    <property type="entry name" value="PRC DOMAIN-CONTAINING PROTEIN"/>
    <property type="match status" value="1"/>
</dbReference>
<dbReference type="PANTHER" id="PTHR36740:SF1">
    <property type="entry name" value="PRC-BARREL DOMAIN-CONTAINING PROTEIN"/>
    <property type="match status" value="1"/>
</dbReference>
<dbReference type="AlphaFoldDB" id="B4VT33"/>
<dbReference type="HOGENOM" id="CLU_081542_0_0_3"/>
<evidence type="ECO:0000256" key="1">
    <source>
        <dbReference type="SAM" id="MobiDB-lite"/>
    </source>
</evidence>
<gene>
    <name evidence="3" type="ORF">MC7420_831</name>
</gene>
<keyword evidence="4" id="KW-1185">Reference proteome</keyword>
<feature type="region of interest" description="Disordered" evidence="1">
    <location>
        <begin position="201"/>
        <end position="234"/>
    </location>
</feature>
<dbReference type="InterPro" id="IPR011033">
    <property type="entry name" value="PRC_barrel-like_sf"/>
</dbReference>
<evidence type="ECO:0000259" key="2">
    <source>
        <dbReference type="Pfam" id="PF05239"/>
    </source>
</evidence>
<dbReference type="EMBL" id="DS989851">
    <property type="protein sequence ID" value="EDX74957.1"/>
    <property type="molecule type" value="Genomic_DNA"/>
</dbReference>
<feature type="compositionally biased region" description="Basic and acidic residues" evidence="1">
    <location>
        <begin position="213"/>
        <end position="222"/>
    </location>
</feature>
<evidence type="ECO:0000313" key="4">
    <source>
        <dbReference type="Proteomes" id="UP000003835"/>
    </source>
</evidence>
<sequence length="234" mass="26171">MSAKVEVLKQSELLNRLVLDRHTTEEVGRVTQLWLDWQAHRVVGLTCKSGFLGGKKHHITWEQVNTVGSDSILVNSLKEETESETLELLESPIGVEVWTDAGNKVGKFVDYIIEPETGAIVNYLYSSSGWQGMMDGIYTLAPVAVSSVGKKRIIVLEEAVKNSDQYTEGIHERMSQAAEFIRSDYKKTLEDMESLKQGVPQVTENLTDQAKSAGDKFKEQFSDGKNSSQKKDEE</sequence>
<feature type="domain" description="PRC-barrel" evidence="2">
    <location>
        <begin position="9"/>
        <end position="80"/>
    </location>
</feature>
<protein>
    <submittedName>
        <fullName evidence="3">PRC-barrel domain protein</fullName>
    </submittedName>
</protein>
<organism evidence="3 4">
    <name type="scientific">Coleofasciculus chthonoplastes PCC 7420</name>
    <dbReference type="NCBI Taxonomy" id="118168"/>
    <lineage>
        <taxon>Bacteria</taxon>
        <taxon>Bacillati</taxon>
        <taxon>Cyanobacteriota</taxon>
        <taxon>Cyanophyceae</taxon>
        <taxon>Coleofasciculales</taxon>
        <taxon>Coleofasciculaceae</taxon>
        <taxon>Coleofasciculus</taxon>
    </lineage>
</organism>
<evidence type="ECO:0000313" key="3">
    <source>
        <dbReference type="EMBL" id="EDX74957.1"/>
    </source>
</evidence>
<dbReference type="Pfam" id="PF05239">
    <property type="entry name" value="PRC"/>
    <property type="match status" value="2"/>
</dbReference>
<dbReference type="Proteomes" id="UP000003835">
    <property type="component" value="Unassembled WGS sequence"/>
</dbReference>
<dbReference type="InterPro" id="IPR027275">
    <property type="entry name" value="PRC-brl_dom"/>
</dbReference>
<name>B4VT33_9CYAN</name>
<feature type="compositionally biased region" description="Polar residues" evidence="1">
    <location>
        <begin position="201"/>
        <end position="210"/>
    </location>
</feature>
<accession>B4VT33</accession>